<protein>
    <recommendedName>
        <fullName evidence="4">Prefoldin</fullName>
    </recommendedName>
</protein>
<dbReference type="Proteomes" id="UP000193920">
    <property type="component" value="Unassembled WGS sequence"/>
</dbReference>
<dbReference type="AlphaFoldDB" id="A0A1Y2C2I4"/>
<dbReference type="EMBL" id="MCOG01000125">
    <property type="protein sequence ID" value="ORY41166.1"/>
    <property type="molecule type" value="Genomic_DNA"/>
</dbReference>
<evidence type="ECO:0000256" key="1">
    <source>
        <dbReference type="SAM" id="Coils"/>
    </source>
</evidence>
<dbReference type="Gene3D" id="1.10.287.370">
    <property type="match status" value="1"/>
</dbReference>
<gene>
    <name evidence="2" type="ORF">LY90DRAFT_704041</name>
</gene>
<feature type="coiled-coil region" evidence="1">
    <location>
        <begin position="9"/>
        <end position="67"/>
    </location>
</feature>
<proteinExistence type="predicted"/>
<keyword evidence="3" id="KW-1185">Reference proteome</keyword>
<dbReference type="SUPFAM" id="SSF46579">
    <property type="entry name" value="Prefoldin"/>
    <property type="match status" value="1"/>
</dbReference>
<evidence type="ECO:0000313" key="2">
    <source>
        <dbReference type="EMBL" id="ORY41166.1"/>
    </source>
</evidence>
<accession>A0A1Y2C2I4</accession>
<organism evidence="2 3">
    <name type="scientific">Neocallimastix californiae</name>
    <dbReference type="NCBI Taxonomy" id="1754190"/>
    <lineage>
        <taxon>Eukaryota</taxon>
        <taxon>Fungi</taxon>
        <taxon>Fungi incertae sedis</taxon>
        <taxon>Chytridiomycota</taxon>
        <taxon>Chytridiomycota incertae sedis</taxon>
        <taxon>Neocallimastigomycetes</taxon>
        <taxon>Neocallimastigales</taxon>
        <taxon>Neocallimastigaceae</taxon>
        <taxon>Neocallimastix</taxon>
    </lineage>
</organism>
<keyword evidence="1" id="KW-0175">Coiled coil</keyword>
<reference evidence="2 3" key="1">
    <citation type="submission" date="2016-08" db="EMBL/GenBank/DDBJ databases">
        <title>A Parts List for Fungal Cellulosomes Revealed by Comparative Genomics.</title>
        <authorList>
            <consortium name="DOE Joint Genome Institute"/>
            <person name="Haitjema C.H."/>
            <person name="Gilmore S.P."/>
            <person name="Henske J.K."/>
            <person name="Solomon K.V."/>
            <person name="De Groot R."/>
            <person name="Kuo A."/>
            <person name="Mondo S.J."/>
            <person name="Salamov A.A."/>
            <person name="Labutti K."/>
            <person name="Zhao Z."/>
            <person name="Chiniquy J."/>
            <person name="Barry K."/>
            <person name="Brewer H.M."/>
            <person name="Purvine S.O."/>
            <person name="Wright A.T."/>
            <person name="Boxma B."/>
            <person name="Van Alen T."/>
            <person name="Hackstein J.H."/>
            <person name="Baker S.E."/>
            <person name="Grigoriev I.V."/>
            <person name="O'Malley M.A."/>
        </authorList>
    </citation>
    <scope>NUCLEOTIDE SEQUENCE [LARGE SCALE GENOMIC DNA]</scope>
    <source>
        <strain evidence="2 3">G1</strain>
    </source>
</reference>
<evidence type="ECO:0000313" key="3">
    <source>
        <dbReference type="Proteomes" id="UP000193920"/>
    </source>
</evidence>
<sequence>MDQEEINEVKRKATEIEVLESELSSLSNDARVYKQLTNAPIFFLSKKSIIEEEIKNEKEQYKDKVKEIRK</sequence>
<evidence type="ECO:0008006" key="4">
    <source>
        <dbReference type="Google" id="ProtNLM"/>
    </source>
</evidence>
<dbReference type="InterPro" id="IPR009053">
    <property type="entry name" value="Prefoldin"/>
</dbReference>
<name>A0A1Y2C2I4_9FUNG</name>
<comment type="caution">
    <text evidence="2">The sequence shown here is derived from an EMBL/GenBank/DDBJ whole genome shotgun (WGS) entry which is preliminary data.</text>
</comment>